<dbReference type="STRING" id="709881.SAMN04489832_0525"/>
<dbReference type="AlphaFoldDB" id="A0A1N5U232"/>
<evidence type="ECO:0000259" key="3">
    <source>
        <dbReference type="Pfam" id="PF19305"/>
    </source>
</evidence>
<evidence type="ECO:0000259" key="2">
    <source>
        <dbReference type="Pfam" id="PF03972"/>
    </source>
</evidence>
<protein>
    <submittedName>
        <fullName evidence="4">2-methylcitrate dehydratase PrpD</fullName>
    </submittedName>
</protein>
<dbReference type="RefSeq" id="WP_074308422.1">
    <property type="nucleotide sequence ID" value="NZ_FSQT01000001.1"/>
</dbReference>
<gene>
    <name evidence="4" type="ORF">SAMN04489832_0525</name>
</gene>
<proteinExistence type="inferred from homology"/>
<organism evidence="4 5">
    <name type="scientific">Micromonospora cremea</name>
    <dbReference type="NCBI Taxonomy" id="709881"/>
    <lineage>
        <taxon>Bacteria</taxon>
        <taxon>Bacillati</taxon>
        <taxon>Actinomycetota</taxon>
        <taxon>Actinomycetes</taxon>
        <taxon>Micromonosporales</taxon>
        <taxon>Micromonosporaceae</taxon>
        <taxon>Micromonospora</taxon>
    </lineage>
</organism>
<dbReference type="InterPro" id="IPR036148">
    <property type="entry name" value="MmgE/PrpD_sf"/>
</dbReference>
<dbReference type="Gene3D" id="1.10.4100.10">
    <property type="entry name" value="2-methylcitrate dehydratase PrpD"/>
    <property type="match status" value="1"/>
</dbReference>
<reference evidence="5" key="1">
    <citation type="submission" date="2016-12" db="EMBL/GenBank/DDBJ databases">
        <authorList>
            <person name="Varghese N."/>
            <person name="Submissions S."/>
        </authorList>
    </citation>
    <scope>NUCLEOTIDE SEQUENCE [LARGE SCALE GENOMIC DNA]</scope>
    <source>
        <strain evidence="5">DSM 45599</strain>
    </source>
</reference>
<feature type="domain" description="MmgE/PrpD C-terminal" evidence="3">
    <location>
        <begin position="280"/>
        <end position="453"/>
    </location>
</feature>
<dbReference type="OrthoDB" id="9797528at2"/>
<name>A0A1N5U232_9ACTN</name>
<dbReference type="InterPro" id="IPR042183">
    <property type="entry name" value="MmgE/PrpD_sf_1"/>
</dbReference>
<dbReference type="PANTHER" id="PTHR16943">
    <property type="entry name" value="2-METHYLCITRATE DEHYDRATASE-RELATED"/>
    <property type="match status" value="1"/>
</dbReference>
<sequence>MTSHDKPIAHLLARFAADHRANPMLVERFGEDIHGRIVDVLGNSLAATTTAVFPVTSTVVRTWGGAPHATAIGLNQRVPTASATFHNGTLAHALDFDDTHLPSVLHPSASVIPAVIATAEAVDASYDALVAAATVGIEITNRLGMAGYDDALGNSVFFERGLHATSICGTLGSAVAVAMLLGGDQDVIGHAIGLAASMGAGLLEANRTGGTVKKIHCGWAAHAGTVAAELAVAGLTGPPTVLEGRFGFLQAHCGDRVDLAALTDDLGTSWTLGDVGFKPYPCNIYTHPVIDAALMLRERGITADQLDWVEAGVAKPTLRTIAEPPEKKANPTTGYEAQFSGPYAFAAAMLGGGGLGVGLQDFTDAAAVEPQRRALAGRVRMVESDTATAAFPRRISCVLRYGTQQGQEGEIAIPVNRGFGARTLTADEHLMKFRSNASTALPAPQVEALEKALQRLPQTSMTDLMSGLRQLAPSHGSPDRKGY</sequence>
<evidence type="ECO:0000256" key="1">
    <source>
        <dbReference type="ARBA" id="ARBA00006174"/>
    </source>
</evidence>
<dbReference type="InterPro" id="IPR042188">
    <property type="entry name" value="MmgE/PrpD_sf_2"/>
</dbReference>
<dbReference type="EMBL" id="FSQT01000001">
    <property type="protein sequence ID" value="SIM54377.1"/>
    <property type="molecule type" value="Genomic_DNA"/>
</dbReference>
<dbReference type="Proteomes" id="UP000185124">
    <property type="component" value="Unassembled WGS sequence"/>
</dbReference>
<dbReference type="Pfam" id="PF19305">
    <property type="entry name" value="MmgE_PrpD_C"/>
    <property type="match status" value="1"/>
</dbReference>
<dbReference type="InterPro" id="IPR045337">
    <property type="entry name" value="MmgE_PrpD_C"/>
</dbReference>
<dbReference type="InterPro" id="IPR045336">
    <property type="entry name" value="MmgE_PrpD_N"/>
</dbReference>
<dbReference type="Gene3D" id="3.30.1330.120">
    <property type="entry name" value="2-methylcitrate dehydratase PrpD"/>
    <property type="match status" value="1"/>
</dbReference>
<keyword evidence="5" id="KW-1185">Reference proteome</keyword>
<evidence type="ECO:0000313" key="4">
    <source>
        <dbReference type="EMBL" id="SIM54377.1"/>
    </source>
</evidence>
<accession>A0A1N5U232</accession>
<dbReference type="InterPro" id="IPR005656">
    <property type="entry name" value="MmgE_PrpD"/>
</dbReference>
<dbReference type="Pfam" id="PF03972">
    <property type="entry name" value="MmgE_PrpD_N"/>
    <property type="match status" value="1"/>
</dbReference>
<evidence type="ECO:0000313" key="5">
    <source>
        <dbReference type="Proteomes" id="UP000185124"/>
    </source>
</evidence>
<dbReference type="GO" id="GO:0016829">
    <property type="term" value="F:lyase activity"/>
    <property type="evidence" value="ECO:0007669"/>
    <property type="project" value="InterPro"/>
</dbReference>
<dbReference type="SUPFAM" id="SSF103378">
    <property type="entry name" value="2-methylcitrate dehydratase PrpD"/>
    <property type="match status" value="1"/>
</dbReference>
<dbReference type="PANTHER" id="PTHR16943:SF8">
    <property type="entry name" value="2-METHYLCITRATE DEHYDRATASE"/>
    <property type="match status" value="1"/>
</dbReference>
<comment type="similarity">
    <text evidence="1">Belongs to the PrpD family.</text>
</comment>
<feature type="domain" description="MmgE/PrpD N-terminal" evidence="2">
    <location>
        <begin position="12"/>
        <end position="255"/>
    </location>
</feature>